<organism evidence="1 2">
    <name type="scientific">Diversispora epigaea</name>
    <dbReference type="NCBI Taxonomy" id="1348612"/>
    <lineage>
        <taxon>Eukaryota</taxon>
        <taxon>Fungi</taxon>
        <taxon>Fungi incertae sedis</taxon>
        <taxon>Mucoromycota</taxon>
        <taxon>Glomeromycotina</taxon>
        <taxon>Glomeromycetes</taxon>
        <taxon>Diversisporales</taxon>
        <taxon>Diversisporaceae</taxon>
        <taxon>Diversispora</taxon>
    </lineage>
</organism>
<evidence type="ECO:0000313" key="2">
    <source>
        <dbReference type="Proteomes" id="UP000266861"/>
    </source>
</evidence>
<name>A0A397G8R8_9GLOM</name>
<gene>
    <name evidence="1" type="ORF">Glove_583g5</name>
</gene>
<protein>
    <submittedName>
        <fullName evidence="1">Uncharacterized protein</fullName>
    </submittedName>
</protein>
<reference evidence="1 2" key="1">
    <citation type="submission" date="2018-08" db="EMBL/GenBank/DDBJ databases">
        <title>Genome and evolution of the arbuscular mycorrhizal fungus Diversispora epigaea (formerly Glomus versiforme) and its bacterial endosymbionts.</title>
        <authorList>
            <person name="Sun X."/>
            <person name="Fei Z."/>
            <person name="Harrison M."/>
        </authorList>
    </citation>
    <scope>NUCLEOTIDE SEQUENCE [LARGE SCALE GENOMIC DNA]</scope>
    <source>
        <strain evidence="1 2">IT104</strain>
    </source>
</reference>
<dbReference type="Proteomes" id="UP000266861">
    <property type="component" value="Unassembled WGS sequence"/>
</dbReference>
<dbReference type="AlphaFoldDB" id="A0A397G8R8"/>
<accession>A0A397G8R8</accession>
<evidence type="ECO:0000313" key="1">
    <source>
        <dbReference type="EMBL" id="RHZ47391.1"/>
    </source>
</evidence>
<comment type="caution">
    <text evidence="1">The sequence shown here is derived from an EMBL/GenBank/DDBJ whole genome shotgun (WGS) entry which is preliminary data.</text>
</comment>
<proteinExistence type="predicted"/>
<dbReference type="EMBL" id="PQFF01000491">
    <property type="protein sequence ID" value="RHZ47391.1"/>
    <property type="molecule type" value="Genomic_DNA"/>
</dbReference>
<sequence length="102" mass="11823">MPRWKTKMVIEKNGVTIMNNFLESYAEAHGLPSPGRNVNRVIILTSRSELYSPIASFGENNAFRKLWFLHLTFKYNPRTDSCDTCQYFKNDLQCSQGGRSER</sequence>
<keyword evidence="2" id="KW-1185">Reference proteome</keyword>
<dbReference type="OrthoDB" id="2408202at2759"/>